<accession>A0A6B8RQA6</accession>
<organism evidence="10 11">
    <name type="scientific">Paenibacillus psychroresistens</name>
    <dbReference type="NCBI Taxonomy" id="1778678"/>
    <lineage>
        <taxon>Bacteria</taxon>
        <taxon>Bacillati</taxon>
        <taxon>Bacillota</taxon>
        <taxon>Bacilli</taxon>
        <taxon>Bacillales</taxon>
        <taxon>Paenibacillaceae</taxon>
        <taxon>Paenibacillus</taxon>
    </lineage>
</organism>
<evidence type="ECO:0000256" key="3">
    <source>
        <dbReference type="ARBA" id="ARBA00022544"/>
    </source>
</evidence>
<feature type="domain" description="Spore germination GerAC-like C-terminal" evidence="8">
    <location>
        <begin position="88"/>
        <end position="225"/>
    </location>
</feature>
<dbReference type="InterPro" id="IPR046953">
    <property type="entry name" value="Spore_GerAC-like_C"/>
</dbReference>
<dbReference type="GO" id="GO:0009847">
    <property type="term" value="P:spore germination"/>
    <property type="evidence" value="ECO:0007669"/>
    <property type="project" value="InterPro"/>
</dbReference>
<dbReference type="Proteomes" id="UP000426246">
    <property type="component" value="Chromosome"/>
</dbReference>
<comment type="subcellular location">
    <subcellularLocation>
        <location evidence="1">Membrane</location>
        <topology evidence="1">Lipid-anchor</topology>
    </subcellularLocation>
</comment>
<evidence type="ECO:0000256" key="2">
    <source>
        <dbReference type="ARBA" id="ARBA00007886"/>
    </source>
</evidence>
<dbReference type="AlphaFoldDB" id="A0A6B8RQA6"/>
<evidence type="ECO:0000313" key="10">
    <source>
        <dbReference type="EMBL" id="QGQ97725.1"/>
    </source>
</evidence>
<dbReference type="PANTHER" id="PTHR35789">
    <property type="entry name" value="SPORE GERMINATION PROTEIN B3"/>
    <property type="match status" value="1"/>
</dbReference>
<proteinExistence type="inferred from homology"/>
<keyword evidence="11" id="KW-1185">Reference proteome</keyword>
<evidence type="ECO:0008006" key="12">
    <source>
        <dbReference type="Google" id="ProtNLM"/>
    </source>
</evidence>
<dbReference type="GO" id="GO:0016020">
    <property type="term" value="C:membrane"/>
    <property type="evidence" value="ECO:0007669"/>
    <property type="project" value="UniProtKB-SubCell"/>
</dbReference>
<reference evidence="11" key="1">
    <citation type="submission" date="2018-11" db="EMBL/GenBank/DDBJ databases">
        <title>Complete genome sequence of Paenibacillus sp. ML311-T8.</title>
        <authorList>
            <person name="Nam Y.-D."/>
            <person name="Kang J."/>
            <person name="Chung W.-H."/>
            <person name="Park Y.S."/>
        </authorList>
    </citation>
    <scope>NUCLEOTIDE SEQUENCE [LARGE SCALE GENOMIC DNA]</scope>
    <source>
        <strain evidence="11">ML311-T8</strain>
    </source>
</reference>
<evidence type="ECO:0000256" key="1">
    <source>
        <dbReference type="ARBA" id="ARBA00004635"/>
    </source>
</evidence>
<dbReference type="Pfam" id="PF05504">
    <property type="entry name" value="Spore_GerAC"/>
    <property type="match status" value="1"/>
</dbReference>
<keyword evidence="6" id="KW-0564">Palmitate</keyword>
<sequence>MDTLCRETRISTHMQLAVANDSASELLLAAKELKDAYLLSDMIEQNMANGNIPKLDLQRTLFSFYAKGRDVILPHLAKEGSELMVDWLALFKNENYMFHLDLNDSLLLKLMLENAKNGNFSVPALIEEDKNVLTPFNIIKSKVRFQLIRSYPQPSVEIHISILVKIKDIPQHAEYLTSSLIPQIKEKTAAHLEHDIQMLLSRFHDKDMDPVGLQEFVMHQTRTKLSEGFPVEARVHVKIDLVQIGYRESKY</sequence>
<evidence type="ECO:0000259" key="9">
    <source>
        <dbReference type="Pfam" id="PF25198"/>
    </source>
</evidence>
<dbReference type="Gene3D" id="3.30.300.210">
    <property type="entry name" value="Nutrient germinant receptor protein C, domain 3"/>
    <property type="match status" value="1"/>
</dbReference>
<feature type="domain" description="Spore germination protein N-terminal" evidence="9">
    <location>
        <begin position="1"/>
        <end position="76"/>
    </location>
</feature>
<keyword evidence="3" id="KW-0309">Germination</keyword>
<gene>
    <name evidence="10" type="ORF">EHS13_23965</name>
</gene>
<dbReference type="KEGG" id="ppsc:EHS13_23965"/>
<evidence type="ECO:0000256" key="5">
    <source>
        <dbReference type="ARBA" id="ARBA00023136"/>
    </source>
</evidence>
<dbReference type="InterPro" id="IPR038501">
    <property type="entry name" value="Spore_GerAC_C_sf"/>
</dbReference>
<dbReference type="PANTHER" id="PTHR35789:SF1">
    <property type="entry name" value="SPORE GERMINATION PROTEIN B3"/>
    <property type="match status" value="1"/>
</dbReference>
<evidence type="ECO:0000259" key="8">
    <source>
        <dbReference type="Pfam" id="PF05504"/>
    </source>
</evidence>
<keyword evidence="7" id="KW-0449">Lipoprotein</keyword>
<keyword evidence="5" id="KW-0472">Membrane</keyword>
<name>A0A6B8RQA6_9BACL</name>
<dbReference type="EMBL" id="CP034235">
    <property type="protein sequence ID" value="QGQ97725.1"/>
    <property type="molecule type" value="Genomic_DNA"/>
</dbReference>
<keyword evidence="4" id="KW-0732">Signal</keyword>
<dbReference type="InterPro" id="IPR057336">
    <property type="entry name" value="GerAC_N"/>
</dbReference>
<evidence type="ECO:0000256" key="6">
    <source>
        <dbReference type="ARBA" id="ARBA00023139"/>
    </source>
</evidence>
<protein>
    <recommendedName>
        <fullName evidence="12">Ger(X)C family spore germination protein</fullName>
    </recommendedName>
</protein>
<dbReference type="Pfam" id="PF25198">
    <property type="entry name" value="Spore_GerAC_N"/>
    <property type="match status" value="1"/>
</dbReference>
<evidence type="ECO:0000313" key="11">
    <source>
        <dbReference type="Proteomes" id="UP000426246"/>
    </source>
</evidence>
<evidence type="ECO:0000256" key="7">
    <source>
        <dbReference type="ARBA" id="ARBA00023288"/>
    </source>
</evidence>
<comment type="similarity">
    <text evidence="2">Belongs to the GerABKC lipoprotein family.</text>
</comment>
<dbReference type="InterPro" id="IPR008844">
    <property type="entry name" value="Spore_GerAC-like"/>
</dbReference>
<evidence type="ECO:0000256" key="4">
    <source>
        <dbReference type="ARBA" id="ARBA00022729"/>
    </source>
</evidence>